<dbReference type="Gene3D" id="3.30.1360.120">
    <property type="entry name" value="Probable tRNA modification gtpase trme, domain 1"/>
    <property type="match status" value="1"/>
</dbReference>
<dbReference type="GO" id="GO:0016740">
    <property type="term" value="F:transferase activity"/>
    <property type="evidence" value="ECO:0007669"/>
    <property type="project" value="UniProtKB-KW"/>
</dbReference>
<feature type="domain" description="GCVT N-terminal" evidence="2">
    <location>
        <begin position="23"/>
        <end position="229"/>
    </location>
</feature>
<proteinExistence type="predicted"/>
<evidence type="ECO:0000256" key="1">
    <source>
        <dbReference type="PIRSR" id="PIRSR006487-1"/>
    </source>
</evidence>
<feature type="binding site" evidence="1">
    <location>
        <position position="179"/>
    </location>
    <ligand>
        <name>substrate</name>
    </ligand>
</feature>
<dbReference type="Proteomes" id="UP000470246">
    <property type="component" value="Unassembled WGS sequence"/>
</dbReference>
<keyword evidence="4" id="KW-1185">Reference proteome</keyword>
<evidence type="ECO:0000313" key="4">
    <source>
        <dbReference type="Proteomes" id="UP000470246"/>
    </source>
</evidence>
<protein>
    <submittedName>
        <fullName evidence="3">Aminomethyl transferase family protein</fullName>
    </submittedName>
</protein>
<dbReference type="PANTHER" id="PTHR43757:SF2">
    <property type="entry name" value="AMINOMETHYLTRANSFERASE, MITOCHONDRIAL"/>
    <property type="match status" value="1"/>
</dbReference>
<reference evidence="3 4" key="1">
    <citation type="submission" date="2020-02" db="EMBL/GenBank/DDBJ databases">
        <title>Geodermatophilus sabuli CPCC 205279 I12A-02694.</title>
        <authorList>
            <person name="Jiang Z."/>
        </authorList>
    </citation>
    <scope>NUCLEOTIDE SEQUENCE [LARGE SCALE GENOMIC DNA]</scope>
    <source>
        <strain evidence="3 4">I12A-02694</strain>
    </source>
</reference>
<dbReference type="AlphaFoldDB" id="A0A7K3VXW6"/>
<gene>
    <name evidence="3" type="ORF">GCU56_02335</name>
</gene>
<comment type="caution">
    <text evidence="3">The sequence shown here is derived from an EMBL/GenBank/DDBJ whole genome shotgun (WGS) entry which is preliminary data.</text>
</comment>
<accession>A0A7K3VXW6</accession>
<keyword evidence="3" id="KW-0808">Transferase</keyword>
<name>A0A7K3VXW6_9ACTN</name>
<dbReference type="InterPro" id="IPR028896">
    <property type="entry name" value="GcvT/YgfZ/DmdA"/>
</dbReference>
<dbReference type="Pfam" id="PF01571">
    <property type="entry name" value="GCV_T"/>
    <property type="match status" value="1"/>
</dbReference>
<dbReference type="PIRSF" id="PIRSF006487">
    <property type="entry name" value="GcvT"/>
    <property type="match status" value="1"/>
</dbReference>
<organism evidence="3 4">
    <name type="scientific">Geodermatophilus sabuli</name>
    <dbReference type="NCBI Taxonomy" id="1564158"/>
    <lineage>
        <taxon>Bacteria</taxon>
        <taxon>Bacillati</taxon>
        <taxon>Actinomycetota</taxon>
        <taxon>Actinomycetes</taxon>
        <taxon>Geodermatophilales</taxon>
        <taxon>Geodermatophilaceae</taxon>
        <taxon>Geodermatophilus</taxon>
    </lineage>
</organism>
<dbReference type="InterPro" id="IPR006222">
    <property type="entry name" value="GCVT_N"/>
</dbReference>
<dbReference type="SUPFAM" id="SSF103025">
    <property type="entry name" value="Folate-binding domain"/>
    <property type="match status" value="1"/>
</dbReference>
<dbReference type="InterPro" id="IPR027266">
    <property type="entry name" value="TrmE/GcvT-like"/>
</dbReference>
<dbReference type="InterPro" id="IPR029043">
    <property type="entry name" value="GcvT/YgfZ_C"/>
</dbReference>
<dbReference type="EMBL" id="JAAGWF010000003">
    <property type="protein sequence ID" value="NEK56714.1"/>
    <property type="molecule type" value="Genomic_DNA"/>
</dbReference>
<evidence type="ECO:0000259" key="2">
    <source>
        <dbReference type="Pfam" id="PF01571"/>
    </source>
</evidence>
<dbReference type="SUPFAM" id="SSF101790">
    <property type="entry name" value="Aminomethyltransferase beta-barrel domain"/>
    <property type="match status" value="1"/>
</dbReference>
<dbReference type="PANTHER" id="PTHR43757">
    <property type="entry name" value="AMINOMETHYLTRANSFERASE"/>
    <property type="match status" value="1"/>
</dbReference>
<sequence>MRTPPPTYAWTRFGEPEYTDWLDESLSWKDACYIGNWSFLWQHRFTGPDVLRLFSDFSVNSFARFQLGQSKHVIHTDGDGKVIHEGILTRFGAEEFMLHGRGGFWMSHQLARGGYDARVERDDWFIFQVSGPSSIALLEEVTGSPQLRDTGFMRVAPVTIAGHQVWALRQGMAGEVGFELQGPIEHGQEVYDLIVAAGQRFDLRRLGWRAAPINHLEACFPTIATDYIPAIFGADMAGYLAEFTASMPAFAQPAYIAGSYDGREVGEYYRSPVELGWARNIVFDHDFLGRPALEAEKADPRRVIRTLVWDSEDVGDVFMSLFRPGQVYPFMEMPRDPRGFMWADRVTVGDDLVGVATSRGYSHHFREMLSLCTIDVAHSEPGTRVTVHWGTPQGPQKAIRATVAPAPYKTDRRRSDLRAV</sequence>
<evidence type="ECO:0000313" key="3">
    <source>
        <dbReference type="EMBL" id="NEK56714.1"/>
    </source>
</evidence>